<keyword evidence="2" id="KW-1133">Transmembrane helix</keyword>
<dbReference type="SMART" id="SM00220">
    <property type="entry name" value="S_TKc"/>
    <property type="match status" value="1"/>
</dbReference>
<feature type="transmembrane region" description="Helical" evidence="2">
    <location>
        <begin position="233"/>
        <end position="254"/>
    </location>
</feature>
<evidence type="ECO:0000259" key="3">
    <source>
        <dbReference type="PROSITE" id="PS50011"/>
    </source>
</evidence>
<dbReference type="SUPFAM" id="SSF56112">
    <property type="entry name" value="Protein kinase-like (PK-like)"/>
    <property type="match status" value="1"/>
</dbReference>
<name>A0AAV3QGY5_LITER</name>
<dbReference type="EMBL" id="BAABME010004726">
    <property type="protein sequence ID" value="GAA0163354.1"/>
    <property type="molecule type" value="Genomic_DNA"/>
</dbReference>
<evidence type="ECO:0000256" key="1">
    <source>
        <dbReference type="ARBA" id="ARBA00004479"/>
    </source>
</evidence>
<dbReference type="Pfam" id="PF00069">
    <property type="entry name" value="Pkinase"/>
    <property type="match status" value="1"/>
</dbReference>
<dbReference type="Gene3D" id="1.10.510.10">
    <property type="entry name" value="Transferase(Phosphotransferase) domain 1"/>
    <property type="match status" value="1"/>
</dbReference>
<dbReference type="Proteomes" id="UP001454036">
    <property type="component" value="Unassembled WGS sequence"/>
</dbReference>
<dbReference type="GO" id="GO:0004672">
    <property type="term" value="F:protein kinase activity"/>
    <property type="evidence" value="ECO:0007669"/>
    <property type="project" value="InterPro"/>
</dbReference>
<keyword evidence="5" id="KW-1185">Reference proteome</keyword>
<evidence type="ECO:0000313" key="4">
    <source>
        <dbReference type="EMBL" id="GAA0163354.1"/>
    </source>
</evidence>
<gene>
    <name evidence="4" type="ORF">LIER_19242</name>
</gene>
<reference evidence="4 5" key="1">
    <citation type="submission" date="2024-01" db="EMBL/GenBank/DDBJ databases">
        <title>The complete chloroplast genome sequence of Lithospermum erythrorhizon: insights into the phylogenetic relationship among Boraginaceae species and the maternal lineages of purple gromwells.</title>
        <authorList>
            <person name="Okada T."/>
            <person name="Watanabe K."/>
        </authorList>
    </citation>
    <scope>NUCLEOTIDE SEQUENCE [LARGE SCALE GENOMIC DNA]</scope>
</reference>
<keyword evidence="2" id="KW-0812">Transmembrane</keyword>
<dbReference type="Pfam" id="PF19160">
    <property type="entry name" value="SPARK"/>
    <property type="match status" value="1"/>
</dbReference>
<accession>A0AAV3QGY5</accession>
<dbReference type="InterPro" id="IPR008271">
    <property type="entry name" value="Ser/Thr_kinase_AS"/>
</dbReference>
<feature type="domain" description="Protein kinase" evidence="3">
    <location>
        <begin position="291"/>
        <end position="561"/>
    </location>
</feature>
<comment type="subcellular location">
    <subcellularLocation>
        <location evidence="1">Membrane</location>
        <topology evidence="1">Single-pass type I membrane protein</topology>
    </subcellularLocation>
</comment>
<dbReference type="PROSITE" id="PS50011">
    <property type="entry name" value="PROTEIN_KINASE_DOM"/>
    <property type="match status" value="1"/>
</dbReference>
<dbReference type="PANTHER" id="PTHR48006:SF28">
    <property type="entry name" value="LEUCINE-RICH REPEAT PROTEIN KINASE FAMILY PROTEIN"/>
    <property type="match status" value="1"/>
</dbReference>
<organism evidence="4 5">
    <name type="scientific">Lithospermum erythrorhizon</name>
    <name type="common">Purple gromwell</name>
    <name type="synonym">Lithospermum officinale var. erythrorhizon</name>
    <dbReference type="NCBI Taxonomy" id="34254"/>
    <lineage>
        <taxon>Eukaryota</taxon>
        <taxon>Viridiplantae</taxon>
        <taxon>Streptophyta</taxon>
        <taxon>Embryophyta</taxon>
        <taxon>Tracheophyta</taxon>
        <taxon>Spermatophyta</taxon>
        <taxon>Magnoliopsida</taxon>
        <taxon>eudicotyledons</taxon>
        <taxon>Gunneridae</taxon>
        <taxon>Pentapetalae</taxon>
        <taxon>asterids</taxon>
        <taxon>lamiids</taxon>
        <taxon>Boraginales</taxon>
        <taxon>Boraginaceae</taxon>
        <taxon>Boraginoideae</taxon>
        <taxon>Lithospermeae</taxon>
        <taxon>Lithospermum</taxon>
    </lineage>
</organism>
<evidence type="ECO:0000313" key="5">
    <source>
        <dbReference type="Proteomes" id="UP001454036"/>
    </source>
</evidence>
<dbReference type="GO" id="GO:0005524">
    <property type="term" value="F:ATP binding"/>
    <property type="evidence" value="ECO:0007669"/>
    <property type="project" value="InterPro"/>
</dbReference>
<dbReference type="Gene3D" id="3.30.200.20">
    <property type="entry name" value="Phosphorylase Kinase, domain 1"/>
    <property type="match status" value="1"/>
</dbReference>
<protein>
    <recommendedName>
        <fullName evidence="3">Protein kinase domain-containing protein</fullName>
    </recommendedName>
</protein>
<keyword evidence="2" id="KW-0472">Membrane</keyword>
<dbReference type="InterPro" id="IPR043891">
    <property type="entry name" value="SPARK"/>
</dbReference>
<dbReference type="AlphaFoldDB" id="A0AAV3QGY5"/>
<dbReference type="FunFam" id="1.10.510.10:FF:000530">
    <property type="entry name" value="probable receptor-like protein kinase At5g59700"/>
    <property type="match status" value="1"/>
</dbReference>
<dbReference type="InterPro" id="IPR000719">
    <property type="entry name" value="Prot_kinase_dom"/>
</dbReference>
<evidence type="ECO:0000256" key="2">
    <source>
        <dbReference type="SAM" id="Phobius"/>
    </source>
</evidence>
<dbReference type="InterPro" id="IPR051824">
    <property type="entry name" value="LRR_Rcpt-Like_S/T_Kinase"/>
</dbReference>
<dbReference type="InterPro" id="IPR011009">
    <property type="entry name" value="Kinase-like_dom_sf"/>
</dbReference>
<dbReference type="PROSITE" id="PS00108">
    <property type="entry name" value="PROTEIN_KINASE_ST"/>
    <property type="match status" value="1"/>
</dbReference>
<sequence>MMVMEKEKVGDDDDGITVNRIVICSEPSSGCPLNFTMLPYEPSSECIYDDGKKWQVWGSVPTTHCCQNVLTAFTVALAQQAKAGNGDFFIVQENLNKCSGPFRNQSSVSAQSCGFFDVFQGNHQCSTLSISDVTHVQNYETMVNECSQLNSFDDACPKCAKEINIAKDHLFTLLDVKGDQTEKAICTVVLVISLTAQKLSDISSIQDLYRCLPLLNTIETEDYFKMKSSLAKAILAIFLASIGMTLVIKLIKYVSKSRKHEKKPVRNPEIANWPGLYRFSRAEILNAMNFGDERQLLGHGSAGQVYKGVLPSGQLVAVKQIYRSNTSDSFTRELEGLSRVRHPNLVCLFGCCIEDGEQYLVYEYCSAGNLANHLLGKETILTWDRRVSILRDCAFALRYLHNHPDGCIVHRDIKLTNILLTQKLDPKLSDFGLAKMLGMEETKVFTDVRGTIGYMDPEYMSNAKLTAASDIYSFGIVTLQVLSGQRVIELDLAARDQLITKAKDVSIGKRPLKDFEDPKMDGKVNSMDFDSILQVAVMCVARSSKGRPSVEDVFQEMDKALRNTMMDMQAKEETNTFVTPPKSFDLPV</sequence>
<proteinExistence type="predicted"/>
<dbReference type="GO" id="GO:0016020">
    <property type="term" value="C:membrane"/>
    <property type="evidence" value="ECO:0007669"/>
    <property type="project" value="UniProtKB-SubCell"/>
</dbReference>
<comment type="caution">
    <text evidence="4">The sequence shown here is derived from an EMBL/GenBank/DDBJ whole genome shotgun (WGS) entry which is preliminary data.</text>
</comment>
<dbReference type="PANTHER" id="PTHR48006">
    <property type="entry name" value="LEUCINE-RICH REPEAT-CONTAINING PROTEIN DDB_G0281931-RELATED"/>
    <property type="match status" value="1"/>
</dbReference>